<evidence type="ECO:0000313" key="1">
    <source>
        <dbReference type="EMBL" id="KAB5573878.1"/>
    </source>
</evidence>
<accession>A0A5N5P3V6</accession>
<name>A0A5N5P3V6_9ROSI</name>
<organism evidence="1 2">
    <name type="scientific">Salix brachista</name>
    <dbReference type="NCBI Taxonomy" id="2182728"/>
    <lineage>
        <taxon>Eukaryota</taxon>
        <taxon>Viridiplantae</taxon>
        <taxon>Streptophyta</taxon>
        <taxon>Embryophyta</taxon>
        <taxon>Tracheophyta</taxon>
        <taxon>Spermatophyta</taxon>
        <taxon>Magnoliopsida</taxon>
        <taxon>eudicotyledons</taxon>
        <taxon>Gunneridae</taxon>
        <taxon>Pentapetalae</taxon>
        <taxon>rosids</taxon>
        <taxon>fabids</taxon>
        <taxon>Malpighiales</taxon>
        <taxon>Salicaceae</taxon>
        <taxon>Saliceae</taxon>
        <taxon>Salix</taxon>
    </lineage>
</organism>
<keyword evidence="2" id="KW-1185">Reference proteome</keyword>
<gene>
    <name evidence="1" type="ORF">DKX38_001072</name>
</gene>
<dbReference type="Proteomes" id="UP000326939">
    <property type="component" value="Chromosome 1"/>
</dbReference>
<dbReference type="AlphaFoldDB" id="A0A5N5P3V6"/>
<protein>
    <submittedName>
        <fullName evidence="1">Uncharacterized protein</fullName>
    </submittedName>
</protein>
<sequence length="162" mass="17549">MVYLYTMPAADYYQHVALLLVHIKKLDKAGPRGESSHQGRPEALGSSQLPEIASTTTQVVLVMDGLEEFTIKPLKWALENILACGGINVTLPWLNNLFQKVYNPGLNLFSLQRRGKVAVGAKGGDGEWGLSQGAASWRAAVLSVLWVMRGEAVGVEKLTSDG</sequence>
<proteinExistence type="predicted"/>
<reference evidence="2" key="1">
    <citation type="journal article" date="2019" name="Gigascience">
        <title>De novo genome assembly of the endangered Acer yangbiense, a plant species with extremely small populations endemic to Yunnan Province, China.</title>
        <authorList>
            <person name="Yang J."/>
            <person name="Wariss H.M."/>
            <person name="Tao L."/>
            <person name="Zhang R."/>
            <person name="Yun Q."/>
            <person name="Hollingsworth P."/>
            <person name="Dao Z."/>
            <person name="Luo G."/>
            <person name="Guo H."/>
            <person name="Ma Y."/>
            <person name="Sun W."/>
        </authorList>
    </citation>
    <scope>NUCLEOTIDE SEQUENCE [LARGE SCALE GENOMIC DNA]</scope>
    <source>
        <strain evidence="2">cv. br00</strain>
    </source>
</reference>
<evidence type="ECO:0000313" key="2">
    <source>
        <dbReference type="Proteomes" id="UP000326939"/>
    </source>
</evidence>
<comment type="caution">
    <text evidence="1">The sequence shown here is derived from an EMBL/GenBank/DDBJ whole genome shotgun (WGS) entry which is preliminary data.</text>
</comment>
<dbReference type="EMBL" id="VDCV01000001">
    <property type="protein sequence ID" value="KAB5573878.1"/>
    <property type="molecule type" value="Genomic_DNA"/>
</dbReference>